<dbReference type="GO" id="GO:0046872">
    <property type="term" value="F:metal ion binding"/>
    <property type="evidence" value="ECO:0007669"/>
    <property type="project" value="UniProtKB-UniRule"/>
</dbReference>
<keyword evidence="1" id="KW-0547">Nucleotide-binding</keyword>
<protein>
    <recommendedName>
        <fullName evidence="1">Cation-transporting ATPase</fullName>
        <ecNumber evidence="1">7.2.2.-</ecNumber>
    </recommendedName>
</protein>
<dbReference type="Proteomes" id="UP001321473">
    <property type="component" value="Unassembled WGS sequence"/>
</dbReference>
<dbReference type="GO" id="GO:0016020">
    <property type="term" value="C:membrane"/>
    <property type="evidence" value="ECO:0007669"/>
    <property type="project" value="UniProtKB-SubCell"/>
</dbReference>
<comment type="caution">
    <text evidence="3">The sequence shown here is derived from an EMBL/GenBank/DDBJ whole genome shotgun (WGS) entry which is preliminary data.</text>
</comment>
<dbReference type="InterPro" id="IPR047819">
    <property type="entry name" value="P5A-ATPase_N"/>
</dbReference>
<dbReference type="GO" id="GO:0019829">
    <property type="term" value="F:ATPase-coupled monoatomic cation transmembrane transporter activity"/>
    <property type="evidence" value="ECO:0007669"/>
    <property type="project" value="UniProtKB-UniRule"/>
</dbReference>
<evidence type="ECO:0000313" key="4">
    <source>
        <dbReference type="Proteomes" id="UP001321473"/>
    </source>
</evidence>
<keyword evidence="1" id="KW-1278">Translocase</keyword>
<keyword evidence="4" id="KW-1185">Reference proteome</keyword>
<reference evidence="3 4" key="1">
    <citation type="journal article" date="2023" name="Arcadia Sci">
        <title>De novo assembly of a long-read Amblyomma americanum tick genome.</title>
        <authorList>
            <person name="Chou S."/>
            <person name="Poskanzer K.E."/>
            <person name="Rollins M."/>
            <person name="Thuy-Boun P.S."/>
        </authorList>
    </citation>
    <scope>NUCLEOTIDE SEQUENCE [LARGE SCALE GENOMIC DNA]</scope>
    <source>
        <strain evidence="3">F_SG_1</strain>
        <tissue evidence="3">Salivary glands</tissue>
    </source>
</reference>
<dbReference type="EMBL" id="JARKHS020017952">
    <property type="protein sequence ID" value="KAK8772697.1"/>
    <property type="molecule type" value="Genomic_DNA"/>
</dbReference>
<gene>
    <name evidence="3" type="ORF">V5799_024059</name>
</gene>
<dbReference type="Pfam" id="PF12409">
    <property type="entry name" value="P5-ATPase"/>
    <property type="match status" value="1"/>
</dbReference>
<name>A0AAQ4ED32_AMBAM</name>
<comment type="catalytic activity">
    <reaction evidence="1">
        <text>ATP + H2O = ADP + phosphate + H(+)</text>
        <dbReference type="Rhea" id="RHEA:13065"/>
        <dbReference type="ChEBI" id="CHEBI:15377"/>
        <dbReference type="ChEBI" id="CHEBI:15378"/>
        <dbReference type="ChEBI" id="CHEBI:30616"/>
        <dbReference type="ChEBI" id="CHEBI:43474"/>
        <dbReference type="ChEBI" id="CHEBI:456216"/>
    </reaction>
</comment>
<evidence type="ECO:0000259" key="2">
    <source>
        <dbReference type="Pfam" id="PF12409"/>
    </source>
</evidence>
<keyword evidence="1" id="KW-0479">Metal-binding</keyword>
<evidence type="ECO:0000256" key="1">
    <source>
        <dbReference type="RuleBase" id="RU362082"/>
    </source>
</evidence>
<evidence type="ECO:0000313" key="3">
    <source>
        <dbReference type="EMBL" id="KAK8772697.1"/>
    </source>
</evidence>
<proteinExistence type="inferred from homology"/>
<keyword evidence="1" id="KW-0460">Magnesium</keyword>
<dbReference type="EC" id="7.2.2.-" evidence="1"/>
<dbReference type="GO" id="GO:0005524">
    <property type="term" value="F:ATP binding"/>
    <property type="evidence" value="ECO:0007669"/>
    <property type="project" value="UniProtKB-UniRule"/>
</dbReference>
<dbReference type="AlphaFoldDB" id="A0AAQ4ED32"/>
<organism evidence="3 4">
    <name type="scientific">Amblyomma americanum</name>
    <name type="common">Lone star tick</name>
    <dbReference type="NCBI Taxonomy" id="6943"/>
    <lineage>
        <taxon>Eukaryota</taxon>
        <taxon>Metazoa</taxon>
        <taxon>Ecdysozoa</taxon>
        <taxon>Arthropoda</taxon>
        <taxon>Chelicerata</taxon>
        <taxon>Arachnida</taxon>
        <taxon>Acari</taxon>
        <taxon>Parasitiformes</taxon>
        <taxon>Ixodida</taxon>
        <taxon>Ixodoidea</taxon>
        <taxon>Ixodidae</taxon>
        <taxon>Amblyomminae</taxon>
        <taxon>Amblyomma</taxon>
    </lineage>
</organism>
<accession>A0AAQ4ED32</accession>
<sequence>MPSHWHRLGSRGITQEVHGYAYSSLRQGLYRALSVLSLGLLPLVASWNPGWYIHITCKVCQLSRANVVVIKDSHSRLSISEVIVHPLGNRRLSLSGSYQTRKRAFSTPMVCLVKGSLYCCGIAVHG</sequence>
<feature type="domain" description="P5B-type ATPase N-terminal" evidence="2">
    <location>
        <begin position="16"/>
        <end position="93"/>
    </location>
</feature>
<comment type="similarity">
    <text evidence="1">Belongs to the cation transport ATPase (P-type) (TC 3.A.3) family. Type V subfamily.</text>
</comment>
<keyword evidence="1" id="KW-0067">ATP-binding</keyword>
<comment type="subcellular location">
    <subcellularLocation>
        <location evidence="1">Membrane</location>
        <topology evidence="1">Multi-pass membrane protein</topology>
    </subcellularLocation>
</comment>